<evidence type="ECO:0000256" key="2">
    <source>
        <dbReference type="ARBA" id="ARBA00022827"/>
    </source>
</evidence>
<dbReference type="PRINTS" id="PR00420">
    <property type="entry name" value="RNGMNOXGNASE"/>
</dbReference>
<dbReference type="SUPFAM" id="SSF51905">
    <property type="entry name" value="FAD/NAD(P)-binding domain"/>
    <property type="match status" value="1"/>
</dbReference>
<dbReference type="PANTHER" id="PTHR46720:SF3">
    <property type="entry name" value="FAD-BINDING DOMAIN-CONTAINING PROTEIN-RELATED"/>
    <property type="match status" value="1"/>
</dbReference>
<sequence>GAGIVGLSLAIALNAFDKDKKMVIDLYEAAPELSEVGAGINVWPRTWEMMKSIGLEEALVPLFDHYPDLEPRVVFEIRKADQKDGYKVVDVMKEGGVLRIHRADLQRTLLNNLPLPDPSRTTNSQCALHLSHRVLDYTTSDSGEIILKFADRPSTTCDILVGADGIKSTIRQLFLSRLPNPEEYKKYLHPLWSGTVVYRGLVAKGELAKVFPGHRALDHPGIMYVGKLKHAVVYPIADKLINVVVAVHDKTKDGTMWEGPWNSEVTQRDFYDQFGGWEEEFQALIQCIKRPTKWALQNIKNLDIYGKGRVLIMGDAAHAMVPHQGAGAGIGIEDAYILAAMLTHSSTTRDSLSSGHADKIMKIYNDIRVPRGISMSRASARQGYLYALATPGLKEYKEGDDVPMDKLLEVFREADENWSWTTSDPDDDLRKAVAALVQ</sequence>
<gene>
    <name evidence="5" type="ORF">P691DRAFT_666964</name>
</gene>
<dbReference type="InterPro" id="IPR036188">
    <property type="entry name" value="FAD/NAD-bd_sf"/>
</dbReference>
<dbReference type="PANTHER" id="PTHR46720">
    <property type="entry name" value="HYDROXYLASE, PUTATIVE (AFU_ORTHOLOGUE AFUA_3G01460)-RELATED"/>
    <property type="match status" value="1"/>
</dbReference>
<evidence type="ECO:0000313" key="6">
    <source>
        <dbReference type="Proteomes" id="UP000807342"/>
    </source>
</evidence>
<dbReference type="GO" id="GO:0071949">
    <property type="term" value="F:FAD binding"/>
    <property type="evidence" value="ECO:0007669"/>
    <property type="project" value="InterPro"/>
</dbReference>
<dbReference type="SUPFAM" id="SSF54373">
    <property type="entry name" value="FAD-linked reductases, C-terminal domain"/>
    <property type="match status" value="1"/>
</dbReference>
<dbReference type="EMBL" id="MU151123">
    <property type="protein sequence ID" value="KAF9449685.1"/>
    <property type="molecule type" value="Genomic_DNA"/>
</dbReference>
<name>A0A9P5XFD5_9AGAR</name>
<evidence type="ECO:0000256" key="1">
    <source>
        <dbReference type="ARBA" id="ARBA00022630"/>
    </source>
</evidence>
<protein>
    <submittedName>
        <fullName evidence="5">FAD/NAD(P)-binding domain-containing protein</fullName>
    </submittedName>
</protein>
<feature type="non-terminal residue" evidence="5">
    <location>
        <position position="1"/>
    </location>
</feature>
<dbReference type="Proteomes" id="UP000807342">
    <property type="component" value="Unassembled WGS sequence"/>
</dbReference>
<dbReference type="InterPro" id="IPR051104">
    <property type="entry name" value="FAD_monoxygenase"/>
</dbReference>
<dbReference type="GO" id="GO:0044550">
    <property type="term" value="P:secondary metabolite biosynthetic process"/>
    <property type="evidence" value="ECO:0007669"/>
    <property type="project" value="TreeGrafter"/>
</dbReference>
<keyword evidence="1" id="KW-0285">Flavoprotein</keyword>
<keyword evidence="3" id="KW-0560">Oxidoreductase</keyword>
<evidence type="ECO:0000259" key="4">
    <source>
        <dbReference type="Pfam" id="PF01494"/>
    </source>
</evidence>
<organism evidence="5 6">
    <name type="scientific">Macrolepiota fuliginosa MF-IS2</name>
    <dbReference type="NCBI Taxonomy" id="1400762"/>
    <lineage>
        <taxon>Eukaryota</taxon>
        <taxon>Fungi</taxon>
        <taxon>Dikarya</taxon>
        <taxon>Basidiomycota</taxon>
        <taxon>Agaricomycotina</taxon>
        <taxon>Agaricomycetes</taxon>
        <taxon>Agaricomycetidae</taxon>
        <taxon>Agaricales</taxon>
        <taxon>Agaricineae</taxon>
        <taxon>Agaricaceae</taxon>
        <taxon>Macrolepiota</taxon>
    </lineage>
</organism>
<dbReference type="OrthoDB" id="417877at2759"/>
<dbReference type="InterPro" id="IPR002938">
    <property type="entry name" value="FAD-bd"/>
</dbReference>
<proteinExistence type="predicted"/>
<evidence type="ECO:0000313" key="5">
    <source>
        <dbReference type="EMBL" id="KAF9449685.1"/>
    </source>
</evidence>
<feature type="domain" description="FAD-binding" evidence="4">
    <location>
        <begin position="303"/>
        <end position="345"/>
    </location>
</feature>
<reference evidence="5" key="1">
    <citation type="submission" date="2020-11" db="EMBL/GenBank/DDBJ databases">
        <authorList>
            <consortium name="DOE Joint Genome Institute"/>
            <person name="Ahrendt S."/>
            <person name="Riley R."/>
            <person name="Andreopoulos W."/>
            <person name="Labutti K."/>
            <person name="Pangilinan J."/>
            <person name="Ruiz-Duenas F.J."/>
            <person name="Barrasa J.M."/>
            <person name="Sanchez-Garcia M."/>
            <person name="Camarero S."/>
            <person name="Miyauchi S."/>
            <person name="Serrano A."/>
            <person name="Linde D."/>
            <person name="Babiker R."/>
            <person name="Drula E."/>
            <person name="Ayuso-Fernandez I."/>
            <person name="Pacheco R."/>
            <person name="Padilla G."/>
            <person name="Ferreira P."/>
            <person name="Barriuso J."/>
            <person name="Kellner H."/>
            <person name="Castanera R."/>
            <person name="Alfaro M."/>
            <person name="Ramirez L."/>
            <person name="Pisabarro A.G."/>
            <person name="Kuo A."/>
            <person name="Tritt A."/>
            <person name="Lipzen A."/>
            <person name="He G."/>
            <person name="Yan M."/>
            <person name="Ng V."/>
            <person name="Cullen D."/>
            <person name="Martin F."/>
            <person name="Rosso M.-N."/>
            <person name="Henrissat B."/>
            <person name="Hibbett D."/>
            <person name="Martinez A.T."/>
            <person name="Grigoriev I.V."/>
        </authorList>
    </citation>
    <scope>NUCLEOTIDE SEQUENCE</scope>
    <source>
        <strain evidence="5">MF-IS2</strain>
    </source>
</reference>
<dbReference type="AlphaFoldDB" id="A0A9P5XFD5"/>
<keyword evidence="6" id="KW-1185">Reference proteome</keyword>
<dbReference type="GO" id="GO:0016491">
    <property type="term" value="F:oxidoreductase activity"/>
    <property type="evidence" value="ECO:0007669"/>
    <property type="project" value="UniProtKB-KW"/>
</dbReference>
<accession>A0A9P5XFD5</accession>
<evidence type="ECO:0000256" key="3">
    <source>
        <dbReference type="ARBA" id="ARBA00023002"/>
    </source>
</evidence>
<comment type="caution">
    <text evidence="5">The sequence shown here is derived from an EMBL/GenBank/DDBJ whole genome shotgun (WGS) entry which is preliminary data.</text>
</comment>
<dbReference type="Pfam" id="PF01494">
    <property type="entry name" value="FAD_binding_3"/>
    <property type="match status" value="1"/>
</dbReference>
<keyword evidence="2" id="KW-0274">FAD</keyword>
<dbReference type="Gene3D" id="3.50.50.60">
    <property type="entry name" value="FAD/NAD(P)-binding domain"/>
    <property type="match status" value="1"/>
</dbReference>